<dbReference type="GO" id="GO:0016618">
    <property type="term" value="F:hydroxypyruvate reductase [NAD(P)H] activity"/>
    <property type="evidence" value="ECO:0007669"/>
    <property type="project" value="TreeGrafter"/>
</dbReference>
<sequence length="320" mass="34337">MPHVLVFSGPALPLLDMANQMKPDGWDLHVCTSDSTEAEVTEAAKIADFILVFGHGVSDTVLRVAKKTKLVQLCSAGFDGINLRLAGELGIPVANNGGANAIPVAEFAITLTLSTIRHLTVAAADTVAGQWMRPEVDGRDSHELFATTVGIIGAGRIGSTVAGMLRGFETTTLYTDKVRSEKAESFGAVKVELDELLERSDVVTLHTPLDGSTHGLIGESELRLMKKTAILINTCRGPVVQEKALIRALEDGEIWGAGLDVFEQEPVDPSNPILDLENVVVAPHIAGKSYESYPRRVRFAFENMVNVWQGGNAESIVSPE</sequence>
<dbReference type="EMBL" id="UINC01002392">
    <property type="protein sequence ID" value="SUZ96196.1"/>
    <property type="molecule type" value="Genomic_DNA"/>
</dbReference>
<dbReference type="Pfam" id="PF02826">
    <property type="entry name" value="2-Hacid_dh_C"/>
    <property type="match status" value="1"/>
</dbReference>
<dbReference type="InterPro" id="IPR029752">
    <property type="entry name" value="D-isomer_DH_CS1"/>
</dbReference>
<dbReference type="GO" id="GO:0005829">
    <property type="term" value="C:cytosol"/>
    <property type="evidence" value="ECO:0007669"/>
    <property type="project" value="TreeGrafter"/>
</dbReference>
<reference evidence="6" key="1">
    <citation type="submission" date="2018-05" db="EMBL/GenBank/DDBJ databases">
        <authorList>
            <person name="Lanie J.A."/>
            <person name="Ng W.-L."/>
            <person name="Kazmierczak K.M."/>
            <person name="Andrzejewski T.M."/>
            <person name="Davidsen T.M."/>
            <person name="Wayne K.J."/>
            <person name="Tettelin H."/>
            <person name="Glass J.I."/>
            <person name="Rusch D."/>
            <person name="Podicherti R."/>
            <person name="Tsui H.-C.T."/>
            <person name="Winkler M.E."/>
        </authorList>
    </citation>
    <scope>NUCLEOTIDE SEQUENCE</scope>
</reference>
<feature type="domain" description="D-isomer specific 2-hydroxyacid dehydrogenase NAD-binding" evidence="5">
    <location>
        <begin position="110"/>
        <end position="286"/>
    </location>
</feature>
<dbReference type="SUPFAM" id="SSF51735">
    <property type="entry name" value="NAD(P)-binding Rossmann-fold domains"/>
    <property type="match status" value="1"/>
</dbReference>
<evidence type="ECO:0000256" key="1">
    <source>
        <dbReference type="ARBA" id="ARBA00005854"/>
    </source>
</evidence>
<dbReference type="PANTHER" id="PTHR10996:SF283">
    <property type="entry name" value="GLYOXYLATE_HYDROXYPYRUVATE REDUCTASE B"/>
    <property type="match status" value="1"/>
</dbReference>
<evidence type="ECO:0000259" key="5">
    <source>
        <dbReference type="Pfam" id="PF02826"/>
    </source>
</evidence>
<evidence type="ECO:0000259" key="4">
    <source>
        <dbReference type="Pfam" id="PF00389"/>
    </source>
</evidence>
<dbReference type="PANTHER" id="PTHR10996">
    <property type="entry name" value="2-HYDROXYACID DEHYDROGENASE-RELATED"/>
    <property type="match status" value="1"/>
</dbReference>
<dbReference type="Gene3D" id="3.40.50.720">
    <property type="entry name" value="NAD(P)-binding Rossmann-like Domain"/>
    <property type="match status" value="2"/>
</dbReference>
<keyword evidence="3" id="KW-0520">NAD</keyword>
<comment type="similarity">
    <text evidence="1">Belongs to the D-isomer specific 2-hydroxyacid dehydrogenase family.</text>
</comment>
<dbReference type="GO" id="GO:0030267">
    <property type="term" value="F:glyoxylate reductase (NADPH) activity"/>
    <property type="evidence" value="ECO:0007669"/>
    <property type="project" value="TreeGrafter"/>
</dbReference>
<dbReference type="InterPro" id="IPR006139">
    <property type="entry name" value="D-isomer_2_OHA_DH_cat_dom"/>
</dbReference>
<dbReference type="InterPro" id="IPR036291">
    <property type="entry name" value="NAD(P)-bd_dom_sf"/>
</dbReference>
<evidence type="ECO:0000313" key="6">
    <source>
        <dbReference type="EMBL" id="SUZ96196.1"/>
    </source>
</evidence>
<proteinExistence type="inferred from homology"/>
<name>A0A381RWG3_9ZZZZ</name>
<evidence type="ECO:0000256" key="2">
    <source>
        <dbReference type="ARBA" id="ARBA00023002"/>
    </source>
</evidence>
<feature type="domain" description="D-isomer specific 2-hydroxyacid dehydrogenase catalytic" evidence="4">
    <location>
        <begin position="24"/>
        <end position="317"/>
    </location>
</feature>
<dbReference type="PROSITE" id="PS00670">
    <property type="entry name" value="D_2_HYDROXYACID_DH_2"/>
    <property type="match status" value="1"/>
</dbReference>
<dbReference type="AlphaFoldDB" id="A0A381RWG3"/>
<keyword evidence="2" id="KW-0560">Oxidoreductase</keyword>
<dbReference type="InterPro" id="IPR029753">
    <property type="entry name" value="D-isomer_DH_CS"/>
</dbReference>
<dbReference type="InterPro" id="IPR006140">
    <property type="entry name" value="D-isomer_DH_NAD-bd"/>
</dbReference>
<accession>A0A381RWG3</accession>
<evidence type="ECO:0008006" key="7">
    <source>
        <dbReference type="Google" id="ProtNLM"/>
    </source>
</evidence>
<dbReference type="SUPFAM" id="SSF52283">
    <property type="entry name" value="Formate/glycerate dehydrogenase catalytic domain-like"/>
    <property type="match status" value="1"/>
</dbReference>
<dbReference type="Pfam" id="PF00389">
    <property type="entry name" value="2-Hacid_dh"/>
    <property type="match status" value="1"/>
</dbReference>
<dbReference type="FunFam" id="3.40.50.720:FF:000203">
    <property type="entry name" value="D-3-phosphoglycerate dehydrogenase (SerA)"/>
    <property type="match status" value="1"/>
</dbReference>
<evidence type="ECO:0000256" key="3">
    <source>
        <dbReference type="ARBA" id="ARBA00023027"/>
    </source>
</evidence>
<dbReference type="GO" id="GO:0051287">
    <property type="term" value="F:NAD binding"/>
    <property type="evidence" value="ECO:0007669"/>
    <property type="project" value="InterPro"/>
</dbReference>
<organism evidence="6">
    <name type="scientific">marine metagenome</name>
    <dbReference type="NCBI Taxonomy" id="408172"/>
    <lineage>
        <taxon>unclassified sequences</taxon>
        <taxon>metagenomes</taxon>
        <taxon>ecological metagenomes</taxon>
    </lineage>
</organism>
<dbReference type="PROSITE" id="PS00065">
    <property type="entry name" value="D_2_HYDROXYACID_DH_1"/>
    <property type="match status" value="1"/>
</dbReference>
<dbReference type="InterPro" id="IPR050223">
    <property type="entry name" value="D-isomer_2-hydroxyacid_DH"/>
</dbReference>
<protein>
    <recommendedName>
        <fullName evidence="7">Lactate dehydrogenase</fullName>
    </recommendedName>
</protein>
<gene>
    <name evidence="6" type="ORF">METZ01_LOCUS49050</name>
</gene>